<dbReference type="PROSITE" id="PS50828">
    <property type="entry name" value="SMR"/>
    <property type="match status" value="1"/>
</dbReference>
<comment type="caution">
    <text evidence="3">The sequence shown here is derived from an EMBL/GenBank/DDBJ whole genome shotgun (WGS) entry which is preliminary data.</text>
</comment>
<dbReference type="InterPro" id="IPR036063">
    <property type="entry name" value="Smr_dom_sf"/>
</dbReference>
<feature type="compositionally biased region" description="Polar residues" evidence="1">
    <location>
        <begin position="62"/>
        <end position="76"/>
    </location>
</feature>
<feature type="region of interest" description="Disordered" evidence="1">
    <location>
        <begin position="1"/>
        <end position="85"/>
    </location>
</feature>
<evidence type="ECO:0000259" key="2">
    <source>
        <dbReference type="PROSITE" id="PS50828"/>
    </source>
</evidence>
<evidence type="ECO:0000313" key="4">
    <source>
        <dbReference type="Proteomes" id="UP000245680"/>
    </source>
</evidence>
<dbReference type="Proteomes" id="UP000245680">
    <property type="component" value="Unassembled WGS sequence"/>
</dbReference>
<feature type="domain" description="Smr" evidence="2">
    <location>
        <begin position="118"/>
        <end position="208"/>
    </location>
</feature>
<dbReference type="AlphaFoldDB" id="A0A2V2LC53"/>
<feature type="compositionally biased region" description="Low complexity" evidence="1">
    <location>
        <begin position="42"/>
        <end position="60"/>
    </location>
</feature>
<evidence type="ECO:0000313" key="3">
    <source>
        <dbReference type="EMBL" id="PWR02895.1"/>
    </source>
</evidence>
<organism evidence="3 4">
    <name type="scientific">Meridianimarinicoccus roseus</name>
    <dbReference type="NCBI Taxonomy" id="2072018"/>
    <lineage>
        <taxon>Bacteria</taxon>
        <taxon>Pseudomonadati</taxon>
        <taxon>Pseudomonadota</taxon>
        <taxon>Alphaproteobacteria</taxon>
        <taxon>Rhodobacterales</taxon>
        <taxon>Paracoccaceae</taxon>
        <taxon>Meridianimarinicoccus</taxon>
    </lineage>
</organism>
<reference evidence="3 4" key="1">
    <citation type="submission" date="2018-05" db="EMBL/GenBank/DDBJ databases">
        <title>Rhodobacteraceae gen. nov., sp. nov. isolated from sea water.</title>
        <authorList>
            <person name="Ren Y."/>
        </authorList>
    </citation>
    <scope>NUCLEOTIDE SEQUENCE [LARGE SCALE GENOMIC DNA]</scope>
    <source>
        <strain evidence="3 4">TG-679</strain>
    </source>
</reference>
<dbReference type="EMBL" id="QGKU01000032">
    <property type="protein sequence ID" value="PWR02895.1"/>
    <property type="molecule type" value="Genomic_DNA"/>
</dbReference>
<dbReference type="InterPro" id="IPR002625">
    <property type="entry name" value="Smr_dom"/>
</dbReference>
<dbReference type="Gene3D" id="3.30.1370.110">
    <property type="match status" value="1"/>
</dbReference>
<accession>A0A2V2LC53</accession>
<dbReference type="SMART" id="SM00463">
    <property type="entry name" value="SMR"/>
    <property type="match status" value="1"/>
</dbReference>
<dbReference type="PANTHER" id="PTHR35562">
    <property type="entry name" value="DNA ENDONUCLEASE SMRA-RELATED"/>
    <property type="match status" value="1"/>
</dbReference>
<dbReference type="Pfam" id="PF01713">
    <property type="entry name" value="Smr"/>
    <property type="match status" value="1"/>
</dbReference>
<gene>
    <name evidence="3" type="ORF">DKT77_10005</name>
</gene>
<dbReference type="SUPFAM" id="SSF160443">
    <property type="entry name" value="SMR domain-like"/>
    <property type="match status" value="1"/>
</dbReference>
<evidence type="ECO:0000256" key="1">
    <source>
        <dbReference type="SAM" id="MobiDB-lite"/>
    </source>
</evidence>
<proteinExistence type="predicted"/>
<protein>
    <submittedName>
        <fullName evidence="3">DNA mismatch repair protein MutS</fullName>
    </submittedName>
</protein>
<dbReference type="OrthoDB" id="7165597at2"/>
<dbReference type="PANTHER" id="PTHR35562:SF2">
    <property type="entry name" value="DNA ENDONUCLEASE SMRA-RELATED"/>
    <property type="match status" value="1"/>
</dbReference>
<keyword evidence="4" id="KW-1185">Reference proteome</keyword>
<sequence>MSRRRHKPGQSPEDIDLWTRATETVTPLARGSLSKGALMGGTTAHQAPHPSPPSTSAAPSREPQSPQSFRIGSRSKTPPPRHDLQPDISAALRAAPPRVDGRTHQRLKAGKLRPEGRIDLHGMTLAQAHPVLVRFLTAAHVDRKRLVLVITGKGKDRDDGGVMPLRRGVLRHQVPHWLHTPPLSQIVLQITPAHYRHGGDGAYYVYLRKPR</sequence>
<name>A0A2V2LC53_9RHOB</name>